<dbReference type="InterPro" id="IPR036416">
    <property type="entry name" value="Pept_tRNA_hydro_sf"/>
</dbReference>
<dbReference type="Pfam" id="PF01195">
    <property type="entry name" value="Pept_tRNA_hydro"/>
    <property type="match status" value="1"/>
</dbReference>
<dbReference type="PROSITE" id="PS01195">
    <property type="entry name" value="PEPT_TRNA_HYDROL_1"/>
    <property type="match status" value="1"/>
</dbReference>
<dbReference type="PANTHER" id="PTHR17224:SF1">
    <property type="entry name" value="PEPTIDYL-TRNA HYDROLASE"/>
    <property type="match status" value="1"/>
</dbReference>
<dbReference type="EMBL" id="CAMPGE010024587">
    <property type="protein sequence ID" value="CAI2382412.1"/>
    <property type="molecule type" value="Genomic_DNA"/>
</dbReference>
<dbReference type="InterPro" id="IPR001328">
    <property type="entry name" value="Pept_tRNA_hydro"/>
</dbReference>
<dbReference type="PANTHER" id="PTHR17224">
    <property type="entry name" value="PEPTIDYL-TRNA HYDROLASE"/>
    <property type="match status" value="1"/>
</dbReference>
<evidence type="ECO:0000256" key="1">
    <source>
        <dbReference type="ARBA" id="ARBA00013260"/>
    </source>
</evidence>
<proteinExistence type="inferred from homology"/>
<evidence type="ECO:0000256" key="2">
    <source>
        <dbReference type="ARBA" id="ARBA00022555"/>
    </source>
</evidence>
<dbReference type="AlphaFoldDB" id="A0AAD1Y3X7"/>
<comment type="catalytic activity">
    <reaction evidence="6">
        <text>an N-acyl-L-alpha-aminoacyl-tRNA + H2O = an N-acyl-L-amino acid + a tRNA + H(+)</text>
        <dbReference type="Rhea" id="RHEA:54448"/>
        <dbReference type="Rhea" id="RHEA-COMP:10123"/>
        <dbReference type="Rhea" id="RHEA-COMP:13883"/>
        <dbReference type="ChEBI" id="CHEBI:15377"/>
        <dbReference type="ChEBI" id="CHEBI:15378"/>
        <dbReference type="ChEBI" id="CHEBI:59874"/>
        <dbReference type="ChEBI" id="CHEBI:78442"/>
        <dbReference type="ChEBI" id="CHEBI:138191"/>
        <dbReference type="EC" id="3.1.1.29"/>
    </reaction>
</comment>
<keyword evidence="2" id="KW-0820">tRNA-binding</keyword>
<evidence type="ECO:0000313" key="9">
    <source>
        <dbReference type="Proteomes" id="UP001295684"/>
    </source>
</evidence>
<evidence type="ECO:0000256" key="5">
    <source>
        <dbReference type="ARBA" id="ARBA00038063"/>
    </source>
</evidence>
<protein>
    <recommendedName>
        <fullName evidence="1 6">Peptidyl-tRNA hydrolase</fullName>
        <ecNumber evidence="1 6">3.1.1.29</ecNumber>
    </recommendedName>
</protein>
<evidence type="ECO:0000256" key="7">
    <source>
        <dbReference type="RuleBase" id="RU004320"/>
    </source>
</evidence>
<evidence type="ECO:0000256" key="4">
    <source>
        <dbReference type="ARBA" id="ARBA00022884"/>
    </source>
</evidence>
<dbReference type="CDD" id="cd00462">
    <property type="entry name" value="PTH"/>
    <property type="match status" value="1"/>
</dbReference>
<keyword evidence="9" id="KW-1185">Reference proteome</keyword>
<keyword evidence="4" id="KW-0694">RNA-binding</keyword>
<evidence type="ECO:0000256" key="6">
    <source>
        <dbReference type="RuleBase" id="RU000673"/>
    </source>
</evidence>
<name>A0AAD1Y3X7_EUPCR</name>
<dbReference type="NCBIfam" id="TIGR00447">
    <property type="entry name" value="pth"/>
    <property type="match status" value="1"/>
</dbReference>
<dbReference type="Gene3D" id="3.40.50.1470">
    <property type="entry name" value="Peptidyl-tRNA hydrolase"/>
    <property type="match status" value="1"/>
</dbReference>
<dbReference type="GO" id="GO:0004045">
    <property type="term" value="F:peptidyl-tRNA hydrolase activity"/>
    <property type="evidence" value="ECO:0007669"/>
    <property type="project" value="UniProtKB-EC"/>
</dbReference>
<dbReference type="GO" id="GO:0000049">
    <property type="term" value="F:tRNA binding"/>
    <property type="evidence" value="ECO:0007669"/>
    <property type="project" value="UniProtKB-KW"/>
</dbReference>
<dbReference type="PROSITE" id="PS01196">
    <property type="entry name" value="PEPT_TRNA_HYDROL_2"/>
    <property type="match status" value="1"/>
</dbReference>
<accession>A0AAD1Y3X7</accession>
<evidence type="ECO:0000313" key="8">
    <source>
        <dbReference type="EMBL" id="CAI2382412.1"/>
    </source>
</evidence>
<evidence type="ECO:0000256" key="3">
    <source>
        <dbReference type="ARBA" id="ARBA00022801"/>
    </source>
</evidence>
<gene>
    <name evidence="8" type="ORF">ECRASSUSDP1_LOCUS23885</name>
</gene>
<keyword evidence="3 6" id="KW-0378">Hydrolase</keyword>
<dbReference type="Proteomes" id="UP001295684">
    <property type="component" value="Unassembled WGS sequence"/>
</dbReference>
<dbReference type="InterPro" id="IPR018171">
    <property type="entry name" value="Pept_tRNA_hydro_CS"/>
</dbReference>
<comment type="similarity">
    <text evidence="5 7">Belongs to the PTH family.</text>
</comment>
<dbReference type="SUPFAM" id="SSF53178">
    <property type="entry name" value="Peptidyl-tRNA hydrolase-like"/>
    <property type="match status" value="1"/>
</dbReference>
<dbReference type="EC" id="3.1.1.29" evidence="1 6"/>
<reference evidence="8" key="1">
    <citation type="submission" date="2023-07" db="EMBL/GenBank/DDBJ databases">
        <authorList>
            <consortium name="AG Swart"/>
            <person name="Singh M."/>
            <person name="Singh A."/>
            <person name="Seah K."/>
            <person name="Emmerich C."/>
        </authorList>
    </citation>
    <scope>NUCLEOTIDE SEQUENCE</scope>
    <source>
        <strain evidence="8">DP1</strain>
    </source>
</reference>
<organism evidence="8 9">
    <name type="scientific">Euplotes crassus</name>
    <dbReference type="NCBI Taxonomy" id="5936"/>
    <lineage>
        <taxon>Eukaryota</taxon>
        <taxon>Sar</taxon>
        <taxon>Alveolata</taxon>
        <taxon>Ciliophora</taxon>
        <taxon>Intramacronucleata</taxon>
        <taxon>Spirotrichea</taxon>
        <taxon>Hypotrichia</taxon>
        <taxon>Euplotida</taxon>
        <taxon>Euplotidae</taxon>
        <taxon>Moneuplotes</taxon>
    </lineage>
</organism>
<sequence length="181" mass="20581">MKRTELKLIVGLGNYGNQYVKTKHNVGFLALDYLSFMMRIPLRSSNPMGGDIGEKNGVVLFKPRSYMNILGANVANVVNKKKIEPRNIILLHDELELGTGVCKYREGNLSHKGHNGIKSVQNKLRNNEFKRIRIGIDRPKSRAPKDVADYVLKGFNKNDLRALEDEAFPQILNMVRNKFLT</sequence>
<comment type="caution">
    <text evidence="8">The sequence shown here is derived from an EMBL/GenBank/DDBJ whole genome shotgun (WGS) entry which is preliminary data.</text>
</comment>